<keyword evidence="2" id="KW-1185">Reference proteome</keyword>
<evidence type="ECO:0000313" key="1">
    <source>
        <dbReference type="EMBL" id="MBX0322466.1"/>
    </source>
</evidence>
<dbReference type="RefSeq" id="WP_220617466.1">
    <property type="nucleotide sequence ID" value="NZ_RKLR01000002.1"/>
</dbReference>
<dbReference type="AlphaFoldDB" id="A0AAW4PMT7"/>
<organism evidence="1 2">
    <name type="scientific">Haloarcula rubra</name>
    <dbReference type="NCBI Taxonomy" id="2487747"/>
    <lineage>
        <taxon>Archaea</taxon>
        <taxon>Methanobacteriati</taxon>
        <taxon>Methanobacteriota</taxon>
        <taxon>Stenosarchaea group</taxon>
        <taxon>Halobacteria</taxon>
        <taxon>Halobacteriales</taxon>
        <taxon>Haloarculaceae</taxon>
        <taxon>Haloarcula</taxon>
    </lineage>
</organism>
<protein>
    <submittedName>
        <fullName evidence="1">Uncharacterized protein</fullName>
    </submittedName>
</protein>
<sequence length="121" mass="13562">MTVVPEPSEGDVGYNDPITRRLNAGEVLIVTFEPTQRVTDFVLPFLAMSKQPDSSYEVWMDGQRQYGPAPIPPTDIDDMTPTFLPAKRFSESMTVYVRNLSDTTARTYSVQPIGWEVNDGT</sequence>
<gene>
    <name evidence="1" type="ORF">EGH21_05420</name>
</gene>
<name>A0AAW4PMT7_9EURY</name>
<proteinExistence type="predicted"/>
<reference evidence="1 2" key="1">
    <citation type="submission" date="2021-06" db="EMBL/GenBank/DDBJ databases">
        <title>Halomicroarcula sp. a new haloarchaeum isolated from saline soil.</title>
        <authorList>
            <person name="Duran-Viseras A."/>
            <person name="Sanchez-Porro C."/>
            <person name="Ventosa A."/>
        </authorList>
    </citation>
    <scope>NUCLEOTIDE SEQUENCE [LARGE SCALE GENOMIC DNA]</scope>
    <source>
        <strain evidence="1 2">F13</strain>
    </source>
</reference>
<dbReference type="Proteomes" id="UP001430377">
    <property type="component" value="Unassembled WGS sequence"/>
</dbReference>
<comment type="caution">
    <text evidence="1">The sequence shown here is derived from an EMBL/GenBank/DDBJ whole genome shotgun (WGS) entry which is preliminary data.</text>
</comment>
<evidence type="ECO:0000313" key="2">
    <source>
        <dbReference type="Proteomes" id="UP001430377"/>
    </source>
</evidence>
<dbReference type="EMBL" id="RKLR01000002">
    <property type="protein sequence ID" value="MBX0322466.1"/>
    <property type="molecule type" value="Genomic_DNA"/>
</dbReference>
<accession>A0AAW4PMT7</accession>